<feature type="transmembrane region" description="Helical" evidence="1">
    <location>
        <begin position="17"/>
        <end position="38"/>
    </location>
</feature>
<feature type="transmembrane region" description="Helical" evidence="1">
    <location>
        <begin position="44"/>
        <end position="62"/>
    </location>
</feature>
<feature type="transmembrane region" description="Helical" evidence="1">
    <location>
        <begin position="99"/>
        <end position="119"/>
    </location>
</feature>
<gene>
    <name evidence="2" type="ORF">EV662_109152</name>
</gene>
<feature type="transmembrane region" description="Helical" evidence="1">
    <location>
        <begin position="156"/>
        <end position="175"/>
    </location>
</feature>
<name>A0A4V2SQR6_9RHOB</name>
<feature type="transmembrane region" description="Helical" evidence="1">
    <location>
        <begin position="131"/>
        <end position="150"/>
    </location>
</feature>
<comment type="caution">
    <text evidence="2">The sequence shown here is derived from an EMBL/GenBank/DDBJ whole genome shotgun (WGS) entry which is preliminary data.</text>
</comment>
<keyword evidence="1" id="KW-0812">Transmembrane</keyword>
<dbReference type="AlphaFoldDB" id="A0A4V2SQR6"/>
<evidence type="ECO:0000313" key="3">
    <source>
        <dbReference type="Proteomes" id="UP000294835"/>
    </source>
</evidence>
<feature type="transmembrane region" description="Helical" evidence="1">
    <location>
        <begin position="74"/>
        <end position="93"/>
    </location>
</feature>
<evidence type="ECO:0000256" key="1">
    <source>
        <dbReference type="SAM" id="Phobius"/>
    </source>
</evidence>
<protein>
    <submittedName>
        <fullName evidence="2">Uncharacterized protein</fullName>
    </submittedName>
</protein>
<accession>A0A4V2SQR6</accession>
<organism evidence="2 3">
    <name type="scientific">Rhodovulum marinum</name>
    <dbReference type="NCBI Taxonomy" id="320662"/>
    <lineage>
        <taxon>Bacteria</taxon>
        <taxon>Pseudomonadati</taxon>
        <taxon>Pseudomonadota</taxon>
        <taxon>Alphaproteobacteria</taxon>
        <taxon>Rhodobacterales</taxon>
        <taxon>Paracoccaceae</taxon>
        <taxon>Rhodovulum</taxon>
    </lineage>
</organism>
<reference evidence="2 3" key="1">
    <citation type="submission" date="2019-03" db="EMBL/GenBank/DDBJ databases">
        <title>Genomic Encyclopedia of Type Strains, Phase IV (KMG-IV): sequencing the most valuable type-strain genomes for metagenomic binning, comparative biology and taxonomic classification.</title>
        <authorList>
            <person name="Goeker M."/>
        </authorList>
    </citation>
    <scope>NUCLEOTIDE SEQUENCE [LARGE SCALE GENOMIC DNA]</scope>
    <source>
        <strain evidence="2 3">DSM 18063</strain>
    </source>
</reference>
<proteinExistence type="predicted"/>
<dbReference type="OrthoDB" id="9815400at2"/>
<dbReference type="Proteomes" id="UP000294835">
    <property type="component" value="Unassembled WGS sequence"/>
</dbReference>
<evidence type="ECO:0000313" key="2">
    <source>
        <dbReference type="EMBL" id="TCP40026.1"/>
    </source>
</evidence>
<dbReference type="EMBL" id="SLXP01000009">
    <property type="protein sequence ID" value="TCP40026.1"/>
    <property type="molecule type" value="Genomic_DNA"/>
</dbReference>
<sequence>MTGVGQAAPITAIPQRLLARTGIGFGLLGLAATLLPRVAWIGEAADMAVLLALWGALGLGFARLARPIPEWRAFSAFFAALCLAGTGAGLAGPLRLSELIVLIVLGLLAQGILSVLFGLHISPRYRGWQSAVASGLCALGAGLFMIAGWPDRSARLVGLLLGVTFLTTALSLVRLSRSR</sequence>
<dbReference type="RefSeq" id="WP_132463910.1">
    <property type="nucleotide sequence ID" value="NZ_SLXP01000009.1"/>
</dbReference>
<keyword evidence="3" id="KW-1185">Reference proteome</keyword>
<keyword evidence="1" id="KW-0472">Membrane</keyword>
<keyword evidence="1" id="KW-1133">Transmembrane helix</keyword>